<evidence type="ECO:0000256" key="6">
    <source>
        <dbReference type="ARBA" id="ARBA00047188"/>
    </source>
</evidence>
<dbReference type="AlphaFoldDB" id="A0A1B8RMF9"/>
<evidence type="ECO:0000313" key="9">
    <source>
        <dbReference type="EMBL" id="OBY10050.1"/>
    </source>
</evidence>
<dbReference type="GO" id="GO:0003677">
    <property type="term" value="F:DNA binding"/>
    <property type="evidence" value="ECO:0007669"/>
    <property type="project" value="UniProtKB-KW"/>
</dbReference>
<keyword evidence="3" id="KW-0238">DNA-binding</keyword>
<gene>
    <name evidence="9" type="ORF">CP373A1_13190</name>
</gene>
<feature type="domain" description="HTH marR-type" evidence="8">
    <location>
        <begin position="11"/>
        <end position="146"/>
    </location>
</feature>
<dbReference type="InterPro" id="IPR055166">
    <property type="entry name" value="Transc_reg_Sar_Rot_HTH"/>
</dbReference>
<reference evidence="9 10" key="1">
    <citation type="submission" date="2016-06" db="EMBL/GenBank/DDBJ databases">
        <authorList>
            <person name="Kjaerup R.B."/>
            <person name="Dalgaard T.S."/>
            <person name="Juul-Madsen H.R."/>
        </authorList>
    </citation>
    <scope>NUCLEOTIDE SEQUENCE [LARGE SCALE GENOMIC DNA]</scope>
    <source>
        <strain evidence="9 10">373-A1</strain>
    </source>
</reference>
<keyword evidence="10" id="KW-1185">Reference proteome</keyword>
<evidence type="ECO:0000256" key="1">
    <source>
        <dbReference type="ARBA" id="ARBA00004496"/>
    </source>
</evidence>
<evidence type="ECO:0000256" key="4">
    <source>
        <dbReference type="ARBA" id="ARBA00023163"/>
    </source>
</evidence>
<comment type="similarity">
    <text evidence="5">Belongs to the SarZ family.</text>
</comment>
<dbReference type="Pfam" id="PF22381">
    <property type="entry name" value="Staph_reg_Sar_Rot"/>
    <property type="match status" value="1"/>
</dbReference>
<dbReference type="InterPro" id="IPR000835">
    <property type="entry name" value="HTH_MarR-typ"/>
</dbReference>
<dbReference type="SMART" id="SM00347">
    <property type="entry name" value="HTH_MARR"/>
    <property type="match status" value="1"/>
</dbReference>
<dbReference type="GO" id="GO:0005737">
    <property type="term" value="C:cytoplasm"/>
    <property type="evidence" value="ECO:0007669"/>
    <property type="project" value="UniProtKB-SubCell"/>
</dbReference>
<dbReference type="PANTHER" id="PTHR42756:SF1">
    <property type="entry name" value="TRANSCRIPTIONAL REPRESSOR OF EMRAB OPERON"/>
    <property type="match status" value="1"/>
</dbReference>
<keyword evidence="4" id="KW-0804">Transcription</keyword>
<accession>A0A1B8RMF9</accession>
<dbReference type="Proteomes" id="UP000092714">
    <property type="component" value="Unassembled WGS sequence"/>
</dbReference>
<dbReference type="OrthoDB" id="9799747at2"/>
<dbReference type="SUPFAM" id="SSF46785">
    <property type="entry name" value="Winged helix' DNA-binding domain"/>
    <property type="match status" value="1"/>
</dbReference>
<dbReference type="PROSITE" id="PS50995">
    <property type="entry name" value="HTH_MARR_2"/>
    <property type="match status" value="1"/>
</dbReference>
<dbReference type="PANTHER" id="PTHR42756">
    <property type="entry name" value="TRANSCRIPTIONAL REGULATOR, MARR"/>
    <property type="match status" value="1"/>
</dbReference>
<evidence type="ECO:0000256" key="3">
    <source>
        <dbReference type="ARBA" id="ARBA00023125"/>
    </source>
</evidence>
<protein>
    <recommendedName>
        <fullName evidence="6">HTH-type transcriptional regulator SarZ</fullName>
    </recommendedName>
    <alternativeName>
        <fullName evidence="7">Staphylococcal accessory regulator Z</fullName>
    </alternativeName>
</protein>
<dbReference type="GO" id="GO:0003700">
    <property type="term" value="F:DNA-binding transcription factor activity"/>
    <property type="evidence" value="ECO:0007669"/>
    <property type="project" value="InterPro"/>
</dbReference>
<sequence length="147" mass="16700">MKVMKDIINENKLALSTLITFTRAEHTIHKKELETIKESGLTTAQFGVLEALYNKGDLRICEIIEKILTTSGNITVVIKNLEKDGLVKKNLDPKDKRSTIISITDSGKKIIEDILPKHIENINEIFSVLTKEEQITLKNILKKFKNI</sequence>
<keyword evidence="2" id="KW-0805">Transcription regulation</keyword>
<evidence type="ECO:0000256" key="7">
    <source>
        <dbReference type="ARBA" id="ARBA00047207"/>
    </source>
</evidence>
<proteinExistence type="inferred from homology"/>
<comment type="subcellular location">
    <subcellularLocation>
        <location evidence="1">Cytoplasm</location>
    </subcellularLocation>
</comment>
<evidence type="ECO:0000313" key="10">
    <source>
        <dbReference type="Proteomes" id="UP000092714"/>
    </source>
</evidence>
<dbReference type="InterPro" id="IPR036390">
    <property type="entry name" value="WH_DNA-bd_sf"/>
</dbReference>
<dbReference type="RefSeq" id="WP_055183739.1">
    <property type="nucleotide sequence ID" value="NZ_CZBQ01000003.1"/>
</dbReference>
<organism evidence="9 10">
    <name type="scientific">Clostridium paraputrificum</name>
    <dbReference type="NCBI Taxonomy" id="29363"/>
    <lineage>
        <taxon>Bacteria</taxon>
        <taxon>Bacillati</taxon>
        <taxon>Bacillota</taxon>
        <taxon>Clostridia</taxon>
        <taxon>Eubacteriales</taxon>
        <taxon>Clostridiaceae</taxon>
        <taxon>Clostridium</taxon>
    </lineage>
</organism>
<evidence type="ECO:0000256" key="2">
    <source>
        <dbReference type="ARBA" id="ARBA00023015"/>
    </source>
</evidence>
<name>A0A1B8RMF9_9CLOT</name>
<dbReference type="Gene3D" id="1.10.10.10">
    <property type="entry name" value="Winged helix-like DNA-binding domain superfamily/Winged helix DNA-binding domain"/>
    <property type="match status" value="1"/>
</dbReference>
<dbReference type="eggNOG" id="COG1846">
    <property type="taxonomic scope" value="Bacteria"/>
</dbReference>
<evidence type="ECO:0000256" key="5">
    <source>
        <dbReference type="ARBA" id="ARBA00046337"/>
    </source>
</evidence>
<dbReference type="EMBL" id="MAPZ01000025">
    <property type="protein sequence ID" value="OBY10050.1"/>
    <property type="molecule type" value="Genomic_DNA"/>
</dbReference>
<dbReference type="InterPro" id="IPR036388">
    <property type="entry name" value="WH-like_DNA-bd_sf"/>
</dbReference>
<dbReference type="PRINTS" id="PR00598">
    <property type="entry name" value="HTHMARR"/>
</dbReference>
<evidence type="ECO:0000259" key="8">
    <source>
        <dbReference type="PROSITE" id="PS50995"/>
    </source>
</evidence>
<comment type="caution">
    <text evidence="9">The sequence shown here is derived from an EMBL/GenBank/DDBJ whole genome shotgun (WGS) entry which is preliminary data.</text>
</comment>